<keyword evidence="2" id="KW-1185">Reference proteome</keyword>
<gene>
    <name evidence="1" type="primary">Acey_s0795.g2392</name>
    <name evidence="1" type="ORF">Y032_0795g2392</name>
</gene>
<accession>A0A016WDM1</accession>
<comment type="caution">
    <text evidence="1">The sequence shown here is derived from an EMBL/GenBank/DDBJ whole genome shotgun (WGS) entry which is preliminary data.</text>
</comment>
<name>A0A016WDM1_9BILA</name>
<proteinExistence type="predicted"/>
<dbReference type="Proteomes" id="UP000024635">
    <property type="component" value="Unassembled WGS sequence"/>
</dbReference>
<dbReference type="EMBL" id="JARK01000395">
    <property type="protein sequence ID" value="EYC37392.1"/>
    <property type="molecule type" value="Genomic_DNA"/>
</dbReference>
<evidence type="ECO:0000313" key="1">
    <source>
        <dbReference type="EMBL" id="EYC37392.1"/>
    </source>
</evidence>
<reference evidence="2" key="1">
    <citation type="journal article" date="2015" name="Nat. Genet.">
        <title>The genome and transcriptome of the zoonotic hookworm Ancylostoma ceylanicum identify infection-specific gene families.</title>
        <authorList>
            <person name="Schwarz E.M."/>
            <person name="Hu Y."/>
            <person name="Antoshechkin I."/>
            <person name="Miller M.M."/>
            <person name="Sternberg P.W."/>
            <person name="Aroian R.V."/>
        </authorList>
    </citation>
    <scope>NUCLEOTIDE SEQUENCE</scope>
    <source>
        <strain evidence="2">HY135</strain>
    </source>
</reference>
<protein>
    <submittedName>
        <fullName evidence="1">Uncharacterized protein</fullName>
    </submittedName>
</protein>
<feature type="non-terminal residue" evidence="1">
    <location>
        <position position="1"/>
    </location>
</feature>
<organism evidence="1 2">
    <name type="scientific">Ancylostoma ceylanicum</name>
    <dbReference type="NCBI Taxonomy" id="53326"/>
    <lineage>
        <taxon>Eukaryota</taxon>
        <taxon>Metazoa</taxon>
        <taxon>Ecdysozoa</taxon>
        <taxon>Nematoda</taxon>
        <taxon>Chromadorea</taxon>
        <taxon>Rhabditida</taxon>
        <taxon>Rhabditina</taxon>
        <taxon>Rhabditomorpha</taxon>
        <taxon>Strongyloidea</taxon>
        <taxon>Ancylostomatidae</taxon>
        <taxon>Ancylostomatinae</taxon>
        <taxon>Ancylostoma</taxon>
    </lineage>
</organism>
<evidence type="ECO:0000313" key="2">
    <source>
        <dbReference type="Proteomes" id="UP000024635"/>
    </source>
</evidence>
<dbReference type="AlphaFoldDB" id="A0A016WDM1"/>
<sequence>VRISVKIVVFRTVSTREVEKFIHSIFTDRHLRLSGRIEWEMMRFPKGTI</sequence>